<reference evidence="1 2" key="1">
    <citation type="journal article" date="2022" name="DNA Res.">
        <title>Chromosomal-level genome assembly of the orchid tree Bauhinia variegata (Leguminosae; Cercidoideae) supports the allotetraploid origin hypothesis of Bauhinia.</title>
        <authorList>
            <person name="Zhong Y."/>
            <person name="Chen Y."/>
            <person name="Zheng D."/>
            <person name="Pang J."/>
            <person name="Liu Y."/>
            <person name="Luo S."/>
            <person name="Meng S."/>
            <person name="Qian L."/>
            <person name="Wei D."/>
            <person name="Dai S."/>
            <person name="Zhou R."/>
        </authorList>
    </citation>
    <scope>NUCLEOTIDE SEQUENCE [LARGE SCALE GENOMIC DNA]</scope>
    <source>
        <strain evidence="1">BV-YZ2020</strain>
    </source>
</reference>
<proteinExistence type="predicted"/>
<sequence>MIAGPKGLWYSWICVQGKCNYLYLDQRLGLSASALGPLSVEAYHYHKSSSSCKQLVPVFLLTTIIRNWPPHAQNTKTVTLKYPN</sequence>
<organism evidence="1 2">
    <name type="scientific">Bauhinia variegata</name>
    <name type="common">Purple orchid tree</name>
    <name type="synonym">Phanera variegata</name>
    <dbReference type="NCBI Taxonomy" id="167791"/>
    <lineage>
        <taxon>Eukaryota</taxon>
        <taxon>Viridiplantae</taxon>
        <taxon>Streptophyta</taxon>
        <taxon>Embryophyta</taxon>
        <taxon>Tracheophyta</taxon>
        <taxon>Spermatophyta</taxon>
        <taxon>Magnoliopsida</taxon>
        <taxon>eudicotyledons</taxon>
        <taxon>Gunneridae</taxon>
        <taxon>Pentapetalae</taxon>
        <taxon>rosids</taxon>
        <taxon>fabids</taxon>
        <taxon>Fabales</taxon>
        <taxon>Fabaceae</taxon>
        <taxon>Cercidoideae</taxon>
        <taxon>Cercideae</taxon>
        <taxon>Bauhiniinae</taxon>
        <taxon>Bauhinia</taxon>
    </lineage>
</organism>
<gene>
    <name evidence="1" type="ORF">L6164_004217</name>
</gene>
<evidence type="ECO:0000313" key="2">
    <source>
        <dbReference type="Proteomes" id="UP000828941"/>
    </source>
</evidence>
<comment type="caution">
    <text evidence="1">The sequence shown here is derived from an EMBL/GenBank/DDBJ whole genome shotgun (WGS) entry which is preliminary data.</text>
</comment>
<accession>A0ACB9Q5X8</accession>
<keyword evidence="2" id="KW-1185">Reference proteome</keyword>
<dbReference type="Proteomes" id="UP000828941">
    <property type="component" value="Chromosome 2"/>
</dbReference>
<evidence type="ECO:0000313" key="1">
    <source>
        <dbReference type="EMBL" id="KAI4355442.1"/>
    </source>
</evidence>
<protein>
    <submittedName>
        <fullName evidence="1">Uncharacterized protein</fullName>
    </submittedName>
</protein>
<name>A0ACB9Q5X8_BAUVA</name>
<dbReference type="EMBL" id="CM039427">
    <property type="protein sequence ID" value="KAI4355442.1"/>
    <property type="molecule type" value="Genomic_DNA"/>
</dbReference>